<sequence>MKASHHNVKIKPAGLFVKNTLPYVGASPDGVMHCDCHAKATVEVKCPCSLRGMDIFQHYSKTEFIDIDETGNLNIMGRRPRQGYPGEEDPSPLVTSRLDSMGHTALPSTIDKVRPKWCVDGRPTKFPQANSPQPQGSPPCLSRVAPHGQQGAQWSGEK</sequence>
<evidence type="ECO:0000256" key="1">
    <source>
        <dbReference type="SAM" id="MobiDB-lite"/>
    </source>
</evidence>
<name>A0AAV4JJW4_9GAST</name>
<proteinExistence type="predicted"/>
<protein>
    <recommendedName>
        <fullName evidence="4">YqaJ viral recombinase domain-containing protein</fullName>
    </recommendedName>
</protein>
<dbReference type="GO" id="GO:0006281">
    <property type="term" value="P:DNA repair"/>
    <property type="evidence" value="ECO:0007669"/>
    <property type="project" value="UniProtKB-ARBA"/>
</dbReference>
<evidence type="ECO:0008006" key="4">
    <source>
        <dbReference type="Google" id="ProtNLM"/>
    </source>
</evidence>
<evidence type="ECO:0000313" key="3">
    <source>
        <dbReference type="Proteomes" id="UP000762676"/>
    </source>
</evidence>
<accession>A0AAV4JJW4</accession>
<dbReference type="EMBL" id="BMAT01006914">
    <property type="protein sequence ID" value="GFS22040.1"/>
    <property type="molecule type" value="Genomic_DNA"/>
</dbReference>
<dbReference type="AlphaFoldDB" id="A0AAV4JJW4"/>
<gene>
    <name evidence="2" type="ORF">ElyMa_003353400</name>
</gene>
<keyword evidence="3" id="KW-1185">Reference proteome</keyword>
<dbReference type="SUPFAM" id="SSF52980">
    <property type="entry name" value="Restriction endonuclease-like"/>
    <property type="match status" value="1"/>
</dbReference>
<feature type="compositionally biased region" description="Basic and acidic residues" evidence="1">
    <location>
        <begin position="111"/>
        <end position="123"/>
    </location>
</feature>
<dbReference type="Proteomes" id="UP000762676">
    <property type="component" value="Unassembled WGS sequence"/>
</dbReference>
<dbReference type="Gene3D" id="3.90.320.10">
    <property type="match status" value="1"/>
</dbReference>
<dbReference type="PANTHER" id="PTHR47526:SF3">
    <property type="entry name" value="PHD-TYPE DOMAIN-CONTAINING PROTEIN"/>
    <property type="match status" value="1"/>
</dbReference>
<organism evidence="2 3">
    <name type="scientific">Elysia marginata</name>
    <dbReference type="NCBI Taxonomy" id="1093978"/>
    <lineage>
        <taxon>Eukaryota</taxon>
        <taxon>Metazoa</taxon>
        <taxon>Spiralia</taxon>
        <taxon>Lophotrochozoa</taxon>
        <taxon>Mollusca</taxon>
        <taxon>Gastropoda</taxon>
        <taxon>Heterobranchia</taxon>
        <taxon>Euthyneura</taxon>
        <taxon>Panpulmonata</taxon>
        <taxon>Sacoglossa</taxon>
        <taxon>Placobranchoidea</taxon>
        <taxon>Plakobranchidae</taxon>
        <taxon>Elysia</taxon>
    </lineage>
</organism>
<dbReference type="InterPro" id="IPR011604">
    <property type="entry name" value="PDDEXK-like_dom_sf"/>
</dbReference>
<comment type="caution">
    <text evidence="2">The sequence shown here is derived from an EMBL/GenBank/DDBJ whole genome shotgun (WGS) entry which is preliminary data.</text>
</comment>
<evidence type="ECO:0000313" key="2">
    <source>
        <dbReference type="EMBL" id="GFS22040.1"/>
    </source>
</evidence>
<reference evidence="2 3" key="1">
    <citation type="journal article" date="2021" name="Elife">
        <title>Chloroplast acquisition without the gene transfer in kleptoplastic sea slugs, Plakobranchus ocellatus.</title>
        <authorList>
            <person name="Maeda T."/>
            <person name="Takahashi S."/>
            <person name="Yoshida T."/>
            <person name="Shimamura S."/>
            <person name="Takaki Y."/>
            <person name="Nagai Y."/>
            <person name="Toyoda A."/>
            <person name="Suzuki Y."/>
            <person name="Arimoto A."/>
            <person name="Ishii H."/>
            <person name="Satoh N."/>
            <person name="Nishiyama T."/>
            <person name="Hasebe M."/>
            <person name="Maruyama T."/>
            <person name="Minagawa J."/>
            <person name="Obokata J."/>
            <person name="Shigenobu S."/>
        </authorList>
    </citation>
    <scope>NUCLEOTIDE SEQUENCE [LARGE SCALE GENOMIC DNA]</scope>
</reference>
<dbReference type="PANTHER" id="PTHR47526">
    <property type="entry name" value="ATP-DEPENDENT DNA HELICASE"/>
    <property type="match status" value="1"/>
</dbReference>
<dbReference type="InterPro" id="IPR011335">
    <property type="entry name" value="Restrct_endonuc-II-like"/>
</dbReference>
<feature type="region of interest" description="Disordered" evidence="1">
    <location>
        <begin position="78"/>
        <end position="158"/>
    </location>
</feature>